<accession>A0A8H5LYT8</accession>
<sequence>MTYTTEAKGMRTVGSVKTVIGAVVDVQSDIEALPVILNVLEVQDFHGGPLALEVASHLDENTVCTIAMDGTEGLIRGQKVDTGAPILVPVGTPTLGRIMNVIASLVNPLTSVVPSKVSSLT</sequence>
<evidence type="ECO:0000256" key="6">
    <source>
        <dbReference type="ARBA" id="ARBA00023065"/>
    </source>
</evidence>
<dbReference type="OrthoDB" id="14523at2759"/>
<evidence type="ECO:0000256" key="10">
    <source>
        <dbReference type="ARBA" id="ARBA00048383"/>
    </source>
</evidence>
<dbReference type="Pfam" id="PF02874">
    <property type="entry name" value="ATP-synt_ab_N"/>
    <property type="match status" value="1"/>
</dbReference>
<dbReference type="EMBL" id="JAACJM010000002">
    <property type="protein sequence ID" value="KAF5374379.1"/>
    <property type="molecule type" value="Genomic_DNA"/>
</dbReference>
<evidence type="ECO:0000256" key="7">
    <source>
        <dbReference type="ARBA" id="ARBA00023136"/>
    </source>
</evidence>
<dbReference type="GO" id="GO:0045259">
    <property type="term" value="C:proton-transporting ATP synthase complex"/>
    <property type="evidence" value="ECO:0007669"/>
    <property type="project" value="UniProtKB-KW"/>
</dbReference>
<keyword evidence="7" id="KW-0472">Membrane</keyword>
<keyword evidence="6" id="KW-0406">Ion transport</keyword>
<dbReference type="SUPFAM" id="SSF50615">
    <property type="entry name" value="N-terminal domain of alpha and beta subunits of F1 ATP synthase"/>
    <property type="match status" value="1"/>
</dbReference>
<comment type="caution">
    <text evidence="12">The sequence shown here is derived from an EMBL/GenBank/DDBJ whole genome shotgun (WGS) entry which is preliminary data.</text>
</comment>
<keyword evidence="3" id="KW-0813">Transport</keyword>
<name>A0A8H5LYT8_9AGAR</name>
<dbReference type="GO" id="GO:0046933">
    <property type="term" value="F:proton-transporting ATP synthase activity, rotational mechanism"/>
    <property type="evidence" value="ECO:0007669"/>
    <property type="project" value="TreeGrafter"/>
</dbReference>
<evidence type="ECO:0000256" key="1">
    <source>
        <dbReference type="ARBA" id="ARBA00004370"/>
    </source>
</evidence>
<comment type="subcellular location">
    <subcellularLocation>
        <location evidence="1">Membrane</location>
    </subcellularLocation>
</comment>
<evidence type="ECO:0000256" key="2">
    <source>
        <dbReference type="ARBA" id="ARBA00008936"/>
    </source>
</evidence>
<keyword evidence="8" id="KW-0139">CF(1)</keyword>
<feature type="domain" description="ATPase F1/V1/A1 complex alpha/beta subunit N-terminal" evidence="11">
    <location>
        <begin position="18"/>
        <end position="80"/>
    </location>
</feature>
<dbReference type="AlphaFoldDB" id="A0A8H5LYT8"/>
<evidence type="ECO:0000313" key="13">
    <source>
        <dbReference type="Proteomes" id="UP000559256"/>
    </source>
</evidence>
<proteinExistence type="inferred from homology"/>
<dbReference type="GO" id="GO:0005739">
    <property type="term" value="C:mitochondrion"/>
    <property type="evidence" value="ECO:0007669"/>
    <property type="project" value="GOC"/>
</dbReference>
<dbReference type="GO" id="GO:0042776">
    <property type="term" value="P:proton motive force-driven mitochondrial ATP synthesis"/>
    <property type="evidence" value="ECO:0007669"/>
    <property type="project" value="TreeGrafter"/>
</dbReference>
<dbReference type="InterPro" id="IPR050053">
    <property type="entry name" value="ATPase_alpha/beta_chains"/>
</dbReference>
<dbReference type="GO" id="GO:0005524">
    <property type="term" value="F:ATP binding"/>
    <property type="evidence" value="ECO:0007669"/>
    <property type="project" value="UniProtKB-KW"/>
</dbReference>
<dbReference type="InterPro" id="IPR036121">
    <property type="entry name" value="ATPase_F1/V1/A1_a/bsu_N_sf"/>
</dbReference>
<keyword evidence="5" id="KW-0067">ATP-binding</keyword>
<comment type="catalytic activity">
    <reaction evidence="10">
        <text>ATP + H2O + 4 H(+)(in) = ADP + phosphate + 5 H(+)(out)</text>
        <dbReference type="Rhea" id="RHEA:57720"/>
        <dbReference type="ChEBI" id="CHEBI:15377"/>
        <dbReference type="ChEBI" id="CHEBI:15378"/>
        <dbReference type="ChEBI" id="CHEBI:30616"/>
        <dbReference type="ChEBI" id="CHEBI:43474"/>
        <dbReference type="ChEBI" id="CHEBI:456216"/>
        <dbReference type="EC" id="7.1.2.2"/>
    </reaction>
</comment>
<evidence type="ECO:0000256" key="3">
    <source>
        <dbReference type="ARBA" id="ARBA00022448"/>
    </source>
</evidence>
<reference evidence="12 13" key="1">
    <citation type="journal article" date="2020" name="ISME J.">
        <title>Uncovering the hidden diversity of litter-decomposition mechanisms in mushroom-forming fungi.</title>
        <authorList>
            <person name="Floudas D."/>
            <person name="Bentzer J."/>
            <person name="Ahren D."/>
            <person name="Johansson T."/>
            <person name="Persson P."/>
            <person name="Tunlid A."/>
        </authorList>
    </citation>
    <scope>NUCLEOTIDE SEQUENCE [LARGE SCALE GENOMIC DNA]</scope>
    <source>
        <strain evidence="12 13">CBS 291.85</strain>
    </source>
</reference>
<protein>
    <recommendedName>
        <fullName evidence="11">ATPase F1/V1/A1 complex alpha/beta subunit N-terminal domain-containing protein</fullName>
    </recommendedName>
</protein>
<dbReference type="CDD" id="cd18115">
    <property type="entry name" value="ATP-synt_F1_beta_N"/>
    <property type="match status" value="1"/>
</dbReference>
<keyword evidence="4" id="KW-0547">Nucleotide-binding</keyword>
<dbReference type="Proteomes" id="UP000559256">
    <property type="component" value="Unassembled WGS sequence"/>
</dbReference>
<dbReference type="PANTHER" id="PTHR15184:SF71">
    <property type="entry name" value="ATP SYNTHASE SUBUNIT BETA, MITOCHONDRIAL"/>
    <property type="match status" value="1"/>
</dbReference>
<comment type="similarity">
    <text evidence="2">Belongs to the ATPase alpha/beta chains family.</text>
</comment>
<evidence type="ECO:0000256" key="9">
    <source>
        <dbReference type="ARBA" id="ARBA00023310"/>
    </source>
</evidence>
<dbReference type="InterPro" id="IPR004100">
    <property type="entry name" value="ATPase_F1/V1/A1_a/bsu_N"/>
</dbReference>
<dbReference type="PANTHER" id="PTHR15184">
    <property type="entry name" value="ATP SYNTHASE"/>
    <property type="match status" value="1"/>
</dbReference>
<evidence type="ECO:0000256" key="4">
    <source>
        <dbReference type="ARBA" id="ARBA00022741"/>
    </source>
</evidence>
<organism evidence="12 13">
    <name type="scientific">Tetrapyrgos nigripes</name>
    <dbReference type="NCBI Taxonomy" id="182062"/>
    <lineage>
        <taxon>Eukaryota</taxon>
        <taxon>Fungi</taxon>
        <taxon>Dikarya</taxon>
        <taxon>Basidiomycota</taxon>
        <taxon>Agaricomycotina</taxon>
        <taxon>Agaricomycetes</taxon>
        <taxon>Agaricomycetidae</taxon>
        <taxon>Agaricales</taxon>
        <taxon>Marasmiineae</taxon>
        <taxon>Marasmiaceae</taxon>
        <taxon>Tetrapyrgos</taxon>
    </lineage>
</organism>
<evidence type="ECO:0000313" key="12">
    <source>
        <dbReference type="EMBL" id="KAF5374379.1"/>
    </source>
</evidence>
<dbReference type="Gene3D" id="2.40.10.170">
    <property type="match status" value="1"/>
</dbReference>
<evidence type="ECO:0000259" key="11">
    <source>
        <dbReference type="Pfam" id="PF02874"/>
    </source>
</evidence>
<keyword evidence="13" id="KW-1185">Reference proteome</keyword>
<evidence type="ECO:0000256" key="8">
    <source>
        <dbReference type="ARBA" id="ARBA00023196"/>
    </source>
</evidence>
<gene>
    <name evidence="12" type="ORF">D9758_004562</name>
</gene>
<evidence type="ECO:0000256" key="5">
    <source>
        <dbReference type="ARBA" id="ARBA00022840"/>
    </source>
</evidence>
<keyword evidence="9" id="KW-0066">ATP synthesis</keyword>